<proteinExistence type="predicted"/>
<reference evidence="1" key="1">
    <citation type="submission" date="2018-05" db="EMBL/GenBank/DDBJ databases">
        <authorList>
            <person name="Lanie J.A."/>
            <person name="Ng W.-L."/>
            <person name="Kazmierczak K.M."/>
            <person name="Andrzejewski T.M."/>
            <person name="Davidsen T.M."/>
            <person name="Wayne K.J."/>
            <person name="Tettelin H."/>
            <person name="Glass J.I."/>
            <person name="Rusch D."/>
            <person name="Podicherti R."/>
            <person name="Tsui H.-C.T."/>
            <person name="Winkler M.E."/>
        </authorList>
    </citation>
    <scope>NUCLEOTIDE SEQUENCE</scope>
</reference>
<sequence length="84" mass="9350">MDLVTDFEAFGGNDVASFAIFVFEECDVRGTVRVIFETFNNRFDTVFISLEVNQTILLFVATTDMPRGNSTIVITTTGLGLLFQ</sequence>
<protein>
    <submittedName>
        <fullName evidence="1">Uncharacterized protein</fullName>
    </submittedName>
</protein>
<dbReference type="EMBL" id="UINC01096725">
    <property type="protein sequence ID" value="SVC53852.1"/>
    <property type="molecule type" value="Genomic_DNA"/>
</dbReference>
<dbReference type="AlphaFoldDB" id="A0A382N226"/>
<name>A0A382N226_9ZZZZ</name>
<accession>A0A382N226</accession>
<organism evidence="1">
    <name type="scientific">marine metagenome</name>
    <dbReference type="NCBI Taxonomy" id="408172"/>
    <lineage>
        <taxon>unclassified sequences</taxon>
        <taxon>metagenomes</taxon>
        <taxon>ecological metagenomes</taxon>
    </lineage>
</organism>
<gene>
    <name evidence="1" type="ORF">METZ01_LOCUS306706</name>
</gene>
<evidence type="ECO:0000313" key="1">
    <source>
        <dbReference type="EMBL" id="SVC53852.1"/>
    </source>
</evidence>